<proteinExistence type="predicted"/>
<feature type="transmembrane region" description="Helical" evidence="2">
    <location>
        <begin position="92"/>
        <end position="115"/>
    </location>
</feature>
<evidence type="ECO:0000313" key="3">
    <source>
        <dbReference type="EMBL" id="SEN96423.1"/>
    </source>
</evidence>
<dbReference type="PANTHER" id="PTHR32309:SF13">
    <property type="entry name" value="FERRIC ENTEROBACTIN TRANSPORT PROTEIN FEPE"/>
    <property type="match status" value="1"/>
</dbReference>
<feature type="compositionally biased region" description="Pro residues" evidence="1">
    <location>
        <begin position="57"/>
        <end position="66"/>
    </location>
</feature>
<feature type="compositionally biased region" description="Pro residues" evidence="1">
    <location>
        <begin position="25"/>
        <end position="38"/>
    </location>
</feature>
<evidence type="ECO:0000256" key="1">
    <source>
        <dbReference type="SAM" id="MobiDB-lite"/>
    </source>
</evidence>
<dbReference type="PANTHER" id="PTHR32309">
    <property type="entry name" value="TYROSINE-PROTEIN KINASE"/>
    <property type="match status" value="1"/>
</dbReference>
<keyword evidence="2" id="KW-0812">Transmembrane</keyword>
<name>A0A1H8KU54_9RHOB</name>
<dbReference type="GO" id="GO:0004713">
    <property type="term" value="F:protein tyrosine kinase activity"/>
    <property type="evidence" value="ECO:0007669"/>
    <property type="project" value="TreeGrafter"/>
</dbReference>
<dbReference type="Proteomes" id="UP000183002">
    <property type="component" value="Unassembled WGS sequence"/>
</dbReference>
<dbReference type="STRING" id="1077947.SAMN05216227_10356"/>
<organism evidence="3 4">
    <name type="scientific">Pseudorhodobacter antarcticus</name>
    <dbReference type="NCBI Taxonomy" id="1077947"/>
    <lineage>
        <taxon>Bacteria</taxon>
        <taxon>Pseudomonadati</taxon>
        <taxon>Pseudomonadota</taxon>
        <taxon>Alphaproteobacteria</taxon>
        <taxon>Rhodobacterales</taxon>
        <taxon>Paracoccaceae</taxon>
        <taxon>Pseudorhodobacter</taxon>
    </lineage>
</organism>
<reference evidence="3 4" key="1">
    <citation type="submission" date="2016-10" db="EMBL/GenBank/DDBJ databases">
        <authorList>
            <person name="de Groot N.N."/>
        </authorList>
    </citation>
    <scope>NUCLEOTIDE SEQUENCE [LARGE SCALE GENOMIC DNA]</scope>
    <source>
        <strain evidence="3 4">CGMCC 1.10836</strain>
    </source>
</reference>
<evidence type="ECO:0000313" key="4">
    <source>
        <dbReference type="Proteomes" id="UP000183002"/>
    </source>
</evidence>
<dbReference type="GO" id="GO:0005886">
    <property type="term" value="C:plasma membrane"/>
    <property type="evidence" value="ECO:0007669"/>
    <property type="project" value="TreeGrafter"/>
</dbReference>
<keyword evidence="2" id="KW-1133">Transmembrane helix</keyword>
<protein>
    <submittedName>
        <fullName evidence="3">Capsular polysaccharide transport system permease protein</fullName>
    </submittedName>
</protein>
<gene>
    <name evidence="3" type="ORF">SAMN05216227_10356</name>
</gene>
<dbReference type="InterPro" id="IPR050445">
    <property type="entry name" value="Bact_polysacc_biosynth/exp"/>
</dbReference>
<accession>A0A1H8KU54</accession>
<feature type="region of interest" description="Disordered" evidence="1">
    <location>
        <begin position="1"/>
        <end position="75"/>
    </location>
</feature>
<evidence type="ECO:0000256" key="2">
    <source>
        <dbReference type="SAM" id="Phobius"/>
    </source>
</evidence>
<dbReference type="RefSeq" id="WP_074818836.1">
    <property type="nucleotide sequence ID" value="NZ_FOCO01000035.1"/>
</dbReference>
<keyword evidence="4" id="KW-1185">Reference proteome</keyword>
<sequence length="455" mass="49060">MTDAPLPTAPAVAKPAALSPAQPKVAPPSPAQPNPTPAKPAEIKPAPKPAQPSATPAKPPQKPAPKPAAAAEIPDAPVRPAVGAARLRRRHFGLIASFIALVFLPLTLLGAYLTFVSQDQYSSVAGFTVRKEEGGAASELLGGLVGLAGGSGGSDGDILYAFIRSPALIDAVDAKLGVRAHYASYSGRDPLFALPANASIEDLEHYWSKVVRVSFDRGSGLTQLRVLAFEPKVAQDIATEILRLSQDMINNLSSLARDDAMQYARRDLAESVERLKNSRGALTAFRTRTQIVDPTTDLQTRMGVLSNLQQQLAEALINLDLLRGTSRDDDPRVKQGQRLIEVITARIADERDSFSNVQNTGVAGSDYPSLIAEYEGLVVDREFAEESYRAALAAVEVARAKTSRQSRYLATFIPPTLAQTSEFPQRWTYFGLATLFLLLGWAVMALVYYSIRDRS</sequence>
<dbReference type="AlphaFoldDB" id="A0A1H8KU54"/>
<keyword evidence="2" id="KW-0472">Membrane</keyword>
<feature type="transmembrane region" description="Helical" evidence="2">
    <location>
        <begin position="427"/>
        <end position="451"/>
    </location>
</feature>
<dbReference type="EMBL" id="FOCO01000035">
    <property type="protein sequence ID" value="SEN96423.1"/>
    <property type="molecule type" value="Genomic_DNA"/>
</dbReference>